<protein>
    <submittedName>
        <fullName evidence="1">Uncharacterized protein</fullName>
    </submittedName>
</protein>
<dbReference type="Proteomes" id="UP001165960">
    <property type="component" value="Unassembled WGS sequence"/>
</dbReference>
<comment type="caution">
    <text evidence="1">The sequence shown here is derived from an EMBL/GenBank/DDBJ whole genome shotgun (WGS) entry which is preliminary data.</text>
</comment>
<name>A0ACC2TUC7_9FUNG</name>
<keyword evidence="2" id="KW-1185">Reference proteome</keyword>
<evidence type="ECO:0000313" key="1">
    <source>
        <dbReference type="EMBL" id="KAJ9078066.1"/>
    </source>
</evidence>
<proteinExistence type="predicted"/>
<sequence>MTICFLWQFHEDWPNSTSVFRHKKLKMSMSTLPQIDISSFLKDPGSDESILESKKVTQALIDYGCLVVKDPRVSEVSNQEFLDLLEKYYGQGHDQVMKDARPEVGYQVGVTPPATEEPRCKRDPTCQNIIANIEAAERPLESDGPDPKWRYAWRIGNEGSNEKLRLLSHEQVVPKGFPGWENIMNNWGNSLHQTVATLSEMAAIGFGLPKSTFIDMITNSSHLLAPTGSDLSRYNKAGTILAGFHYDLCFMTIHGKSRFPGLNIWAKGNKNKVQAKVPDGYLLVQAGMQLQWVTGGVINAGYHEVIVTEATVEAIERAKNNNQSLWRISSTLFNHIRSDLEMKPLDQLASYPGFDSKPYPSVLAHDYVMDSLSGINLFSE</sequence>
<evidence type="ECO:0000313" key="2">
    <source>
        <dbReference type="Proteomes" id="UP001165960"/>
    </source>
</evidence>
<gene>
    <name evidence="1" type="ORF">DSO57_1010672</name>
</gene>
<accession>A0ACC2TUC7</accession>
<dbReference type="EMBL" id="QTSX02002165">
    <property type="protein sequence ID" value="KAJ9078066.1"/>
    <property type="molecule type" value="Genomic_DNA"/>
</dbReference>
<organism evidence="1 2">
    <name type="scientific">Entomophthora muscae</name>
    <dbReference type="NCBI Taxonomy" id="34485"/>
    <lineage>
        <taxon>Eukaryota</taxon>
        <taxon>Fungi</taxon>
        <taxon>Fungi incertae sedis</taxon>
        <taxon>Zoopagomycota</taxon>
        <taxon>Entomophthoromycotina</taxon>
        <taxon>Entomophthoromycetes</taxon>
        <taxon>Entomophthorales</taxon>
        <taxon>Entomophthoraceae</taxon>
        <taxon>Entomophthora</taxon>
    </lineage>
</organism>
<reference evidence="1" key="1">
    <citation type="submission" date="2022-04" db="EMBL/GenBank/DDBJ databases">
        <title>Genome of the entomopathogenic fungus Entomophthora muscae.</title>
        <authorList>
            <person name="Elya C."/>
            <person name="Lovett B.R."/>
            <person name="Lee E."/>
            <person name="Macias A.M."/>
            <person name="Hajek A.E."/>
            <person name="De Bivort B.L."/>
            <person name="Kasson M.T."/>
            <person name="De Fine Licht H.H."/>
            <person name="Stajich J.E."/>
        </authorList>
    </citation>
    <scope>NUCLEOTIDE SEQUENCE</scope>
    <source>
        <strain evidence="1">Berkeley</strain>
    </source>
</reference>